<dbReference type="Gene3D" id="3.90.190.10">
    <property type="entry name" value="Protein tyrosine phosphatase superfamily"/>
    <property type="match status" value="1"/>
</dbReference>
<name>A0ABS4EU05_9HYPH</name>
<keyword evidence="2" id="KW-1133">Transmembrane helix</keyword>
<evidence type="ECO:0000313" key="4">
    <source>
        <dbReference type="Proteomes" id="UP000823786"/>
    </source>
</evidence>
<dbReference type="EMBL" id="JAGGJV010000010">
    <property type="protein sequence ID" value="MBP1861430.1"/>
    <property type="molecule type" value="Genomic_DNA"/>
</dbReference>
<dbReference type="Proteomes" id="UP000823786">
    <property type="component" value="Unassembled WGS sequence"/>
</dbReference>
<comment type="caution">
    <text evidence="3">The sequence shown here is derived from an EMBL/GenBank/DDBJ whole genome shotgun (WGS) entry which is preliminary data.</text>
</comment>
<reference evidence="3 4" key="1">
    <citation type="submission" date="2021-03" db="EMBL/GenBank/DDBJ databases">
        <title>Genomic Encyclopedia of Type Strains, Phase IV (KMG-IV): sequencing the most valuable type-strain genomes for metagenomic binning, comparative biology and taxonomic classification.</title>
        <authorList>
            <person name="Goeker M."/>
        </authorList>
    </citation>
    <scope>NUCLEOTIDE SEQUENCE [LARGE SCALE GENOMIC DNA]</scope>
    <source>
        <strain evidence="3 4">DSM 26427</strain>
    </source>
</reference>
<accession>A0ABS4EU05</accession>
<proteinExistence type="inferred from homology"/>
<comment type="similarity">
    <text evidence="1">Belongs to the protein-tyrosine phosphatase family.</text>
</comment>
<dbReference type="InterPro" id="IPR026893">
    <property type="entry name" value="Tyr/Ser_Pase_IphP-type"/>
</dbReference>
<feature type="transmembrane region" description="Helical" evidence="2">
    <location>
        <begin position="26"/>
        <end position="47"/>
    </location>
</feature>
<dbReference type="InterPro" id="IPR016130">
    <property type="entry name" value="Tyr_Pase_AS"/>
</dbReference>
<organism evidence="3 4">
    <name type="scientific">Rhizobium herbae</name>
    <dbReference type="NCBI Taxonomy" id="508661"/>
    <lineage>
        <taxon>Bacteria</taxon>
        <taxon>Pseudomonadati</taxon>
        <taxon>Pseudomonadota</taxon>
        <taxon>Alphaproteobacteria</taxon>
        <taxon>Hyphomicrobiales</taxon>
        <taxon>Rhizobiaceae</taxon>
        <taxon>Rhizobium/Agrobacterium group</taxon>
        <taxon>Rhizobium</taxon>
    </lineage>
</organism>
<keyword evidence="2" id="KW-0812">Transmembrane</keyword>
<sequence length="209" mass="22839">MAFMWLSAKSPSLASAKEVTHMIIKALKFGGLTAFAMAVAFGAYFLAIQATGNFYAVVPGELYRSNQPTASQVADYTQRYGIKTIVNLRGSSEDAAWYKDEVATAAALGVNHIDFRMSASQQLTLEESQKLVALLRDAPKPILIHCLSGADRTGLASAIYLHQIAKVKEDTAERQLSIRFGHLSIPFLSPAYAMDENWENLEKSFNTAG</sequence>
<gene>
    <name evidence="3" type="ORF">J2Z75_004959</name>
</gene>
<dbReference type="PROSITE" id="PS00383">
    <property type="entry name" value="TYR_PHOSPHATASE_1"/>
    <property type="match status" value="1"/>
</dbReference>
<protein>
    <submittedName>
        <fullName evidence="3">Protein tyrosine/serine phosphatase</fullName>
    </submittedName>
</protein>
<dbReference type="CDD" id="cd14529">
    <property type="entry name" value="TpbA-like"/>
    <property type="match status" value="1"/>
</dbReference>
<keyword evidence="2" id="KW-0472">Membrane</keyword>
<evidence type="ECO:0000313" key="3">
    <source>
        <dbReference type="EMBL" id="MBP1861430.1"/>
    </source>
</evidence>
<dbReference type="PANTHER" id="PTHR31126:SF72">
    <property type="entry name" value="DUAL SPECIFICITY PROTEIN PHOSPHATASE TPBA"/>
    <property type="match status" value="1"/>
</dbReference>
<dbReference type="PANTHER" id="PTHR31126">
    <property type="entry name" value="TYROSINE-PROTEIN PHOSPHATASE"/>
    <property type="match status" value="1"/>
</dbReference>
<dbReference type="SUPFAM" id="SSF52799">
    <property type="entry name" value="(Phosphotyrosine protein) phosphatases II"/>
    <property type="match status" value="1"/>
</dbReference>
<dbReference type="InterPro" id="IPR029021">
    <property type="entry name" value="Prot-tyrosine_phosphatase-like"/>
</dbReference>
<dbReference type="Pfam" id="PF13350">
    <property type="entry name" value="Y_phosphatase3"/>
    <property type="match status" value="1"/>
</dbReference>
<evidence type="ECO:0000256" key="2">
    <source>
        <dbReference type="SAM" id="Phobius"/>
    </source>
</evidence>
<keyword evidence="4" id="KW-1185">Reference proteome</keyword>
<evidence type="ECO:0000256" key="1">
    <source>
        <dbReference type="ARBA" id="ARBA00009580"/>
    </source>
</evidence>